<dbReference type="GO" id="GO:0004519">
    <property type="term" value="F:endonuclease activity"/>
    <property type="evidence" value="ECO:0007669"/>
    <property type="project" value="UniProtKB-KW"/>
</dbReference>
<dbReference type="InterPro" id="IPR002711">
    <property type="entry name" value="HNH"/>
</dbReference>
<evidence type="ECO:0000313" key="3">
    <source>
        <dbReference type="Proteomes" id="UP000316429"/>
    </source>
</evidence>
<dbReference type="GO" id="GO:0003676">
    <property type="term" value="F:nucleic acid binding"/>
    <property type="evidence" value="ECO:0007669"/>
    <property type="project" value="InterPro"/>
</dbReference>
<keyword evidence="2" id="KW-0378">Hydrolase</keyword>
<dbReference type="InterPro" id="IPR003615">
    <property type="entry name" value="HNH_nuc"/>
</dbReference>
<dbReference type="EMBL" id="VFYP01000001">
    <property type="protein sequence ID" value="TPP09782.1"/>
    <property type="molecule type" value="Genomic_DNA"/>
</dbReference>
<dbReference type="OrthoDB" id="9802640at2"/>
<proteinExistence type="predicted"/>
<dbReference type="RefSeq" id="WP_140826160.1">
    <property type="nucleotide sequence ID" value="NZ_VFYP01000001.1"/>
</dbReference>
<dbReference type="Gene3D" id="1.10.30.50">
    <property type="match status" value="1"/>
</dbReference>
<evidence type="ECO:0000313" key="2">
    <source>
        <dbReference type="EMBL" id="TPP09782.1"/>
    </source>
</evidence>
<name>A0A504UX96_9HYPH</name>
<dbReference type="GO" id="GO:0008270">
    <property type="term" value="F:zinc ion binding"/>
    <property type="evidence" value="ECO:0007669"/>
    <property type="project" value="InterPro"/>
</dbReference>
<feature type="domain" description="HNH nuclease" evidence="1">
    <location>
        <begin position="160"/>
        <end position="222"/>
    </location>
</feature>
<protein>
    <submittedName>
        <fullName evidence="2">HNH endonuclease</fullName>
    </submittedName>
</protein>
<sequence>MRNPDWYRDELILALELYLQSPANPPGKTSKKVVELSQLLNRLGHALGIRASEDFRNPNGVYMKMMNFRRFDPEYVRSGKVGLRRGNRLDEIVWNEFSGRPDHLMATALAIRKAVEGAPDTVLPEPSEEEEGFFEASEGKILTRIHRTRERNRTIVDKVKARALKAEGTLRCQACNFDFAERYGAHGEGFIEAHHIRPIHTLPDDAKTNLSDFALLCSNCHRIIHRSRPWLTLEQLQAILALRKAVAAG</sequence>
<keyword evidence="2" id="KW-0255">Endonuclease</keyword>
<dbReference type="Proteomes" id="UP000316429">
    <property type="component" value="Unassembled WGS sequence"/>
</dbReference>
<keyword evidence="2" id="KW-0540">Nuclease</keyword>
<accession>A0A504UX96</accession>
<dbReference type="Pfam" id="PF01844">
    <property type="entry name" value="HNH"/>
    <property type="match status" value="1"/>
</dbReference>
<dbReference type="CDD" id="cd00085">
    <property type="entry name" value="HNHc"/>
    <property type="match status" value="1"/>
</dbReference>
<dbReference type="SMART" id="SM00507">
    <property type="entry name" value="HNHc"/>
    <property type="match status" value="1"/>
</dbReference>
<reference evidence="2 3" key="1">
    <citation type="submission" date="2019-06" db="EMBL/GenBank/DDBJ databases">
        <title>Rhizobium sp. CL12 isolated from roots of soybean.</title>
        <authorList>
            <person name="Wang C."/>
        </authorList>
    </citation>
    <scope>NUCLEOTIDE SEQUENCE [LARGE SCALE GENOMIC DNA]</scope>
    <source>
        <strain evidence="2 3">CL12</strain>
    </source>
</reference>
<dbReference type="AlphaFoldDB" id="A0A504UX96"/>
<keyword evidence="3" id="KW-1185">Reference proteome</keyword>
<gene>
    <name evidence="2" type="ORF">FJQ55_02570</name>
</gene>
<comment type="caution">
    <text evidence="2">The sequence shown here is derived from an EMBL/GenBank/DDBJ whole genome shotgun (WGS) entry which is preliminary data.</text>
</comment>
<organism evidence="2 3">
    <name type="scientific">Rhizobium glycinendophyticum</name>
    <dbReference type="NCBI Taxonomy" id="2589807"/>
    <lineage>
        <taxon>Bacteria</taxon>
        <taxon>Pseudomonadati</taxon>
        <taxon>Pseudomonadota</taxon>
        <taxon>Alphaproteobacteria</taxon>
        <taxon>Hyphomicrobiales</taxon>
        <taxon>Rhizobiaceae</taxon>
        <taxon>Rhizobium/Agrobacterium group</taxon>
        <taxon>Rhizobium</taxon>
    </lineage>
</organism>
<evidence type="ECO:0000259" key="1">
    <source>
        <dbReference type="SMART" id="SM00507"/>
    </source>
</evidence>